<reference evidence="1" key="1">
    <citation type="journal article" date="2023" name="Int. J. Mol. Sci.">
        <title>Metagenomics Revealed a New Genus 'Candidatus Thiocaldithrix dubininis' gen. nov., sp. nov. and a New Species 'Candidatus Thiothrix putei' sp. nov. in the Family Thiotrichaceae, Some Members of Which Have Traits of Both Na+- and H+-Motive Energetics.</title>
        <authorList>
            <person name="Ravin N.V."/>
            <person name="Muntyan M.S."/>
            <person name="Smolyakov D.D."/>
            <person name="Rudenko T.S."/>
            <person name="Beletsky A.V."/>
            <person name="Mardanov A.V."/>
            <person name="Grabovich M.Y."/>
        </authorList>
    </citation>
    <scope>NUCLEOTIDE SEQUENCE</scope>
    <source>
        <strain evidence="1">GKL-02</strain>
    </source>
</reference>
<organism evidence="1">
    <name type="scientific">Candidatus Thiothrix putei</name>
    <dbReference type="NCBI Taxonomy" id="3080811"/>
    <lineage>
        <taxon>Bacteria</taxon>
        <taxon>Pseudomonadati</taxon>
        <taxon>Pseudomonadota</taxon>
        <taxon>Gammaproteobacteria</taxon>
        <taxon>Thiotrichales</taxon>
        <taxon>Thiotrichaceae</taxon>
        <taxon>Thiothrix</taxon>
    </lineage>
</organism>
<proteinExistence type="predicted"/>
<sequence>MKLSKALYPKLRLVNVNKIQIEQVLVNMILNALDAMEEFSPETIGKLHIVTEPVGTHAR</sequence>
<reference evidence="1" key="2">
    <citation type="submission" date="2023-04" db="EMBL/GenBank/DDBJ databases">
        <authorList>
            <person name="Beletskiy A.V."/>
            <person name="Mardanov A.V."/>
            <person name="Ravin N.V."/>
        </authorList>
    </citation>
    <scope>NUCLEOTIDE SEQUENCE</scope>
    <source>
        <strain evidence="1">GKL-02</strain>
    </source>
</reference>
<dbReference type="Proteomes" id="UP001301326">
    <property type="component" value="Chromosome"/>
</dbReference>
<dbReference type="EMBL" id="CP124756">
    <property type="protein sequence ID" value="WGZ92494.1"/>
    <property type="molecule type" value="Genomic_DNA"/>
</dbReference>
<dbReference type="Gene3D" id="3.30.565.10">
    <property type="entry name" value="Histidine kinase-like ATPase, C-terminal domain"/>
    <property type="match status" value="1"/>
</dbReference>
<evidence type="ECO:0008006" key="2">
    <source>
        <dbReference type="Google" id="ProtNLM"/>
    </source>
</evidence>
<name>A0AA95HCJ7_9GAMM</name>
<accession>A0AA95HCJ7</accession>
<dbReference type="SUPFAM" id="SSF55874">
    <property type="entry name" value="ATPase domain of HSP90 chaperone/DNA topoisomerase II/histidine kinase"/>
    <property type="match status" value="1"/>
</dbReference>
<dbReference type="AlphaFoldDB" id="A0AA95HCJ7"/>
<evidence type="ECO:0000313" key="1">
    <source>
        <dbReference type="EMBL" id="WGZ92494.1"/>
    </source>
</evidence>
<gene>
    <name evidence="1" type="ORF">QJT81_11460</name>
</gene>
<dbReference type="KEGG" id="tput:QJT81_11460"/>
<protein>
    <recommendedName>
        <fullName evidence="2">Histidine kinase/HSP90-like ATPase domain-containing protein</fullName>
    </recommendedName>
</protein>
<dbReference type="InterPro" id="IPR036890">
    <property type="entry name" value="HATPase_C_sf"/>
</dbReference>